<dbReference type="InterPro" id="IPR000432">
    <property type="entry name" value="DNA_mismatch_repair_MutS_C"/>
</dbReference>
<dbReference type="Gene3D" id="1.10.1420.10">
    <property type="match status" value="2"/>
</dbReference>
<dbReference type="Gene3D" id="3.40.50.300">
    <property type="entry name" value="P-loop containing nucleotide triphosphate hydrolases"/>
    <property type="match status" value="1"/>
</dbReference>
<dbReference type="GO" id="GO:0030983">
    <property type="term" value="F:mismatched DNA binding"/>
    <property type="evidence" value="ECO:0007669"/>
    <property type="project" value="UniProtKB-UniRule"/>
</dbReference>
<dbReference type="SMART" id="SM00533">
    <property type="entry name" value="MUTSd"/>
    <property type="match status" value="1"/>
</dbReference>
<dbReference type="SUPFAM" id="SSF55271">
    <property type="entry name" value="DNA repair protein MutS, domain I"/>
    <property type="match status" value="1"/>
</dbReference>
<feature type="compositionally biased region" description="Basic residues" evidence="8">
    <location>
        <begin position="167"/>
        <end position="186"/>
    </location>
</feature>
<proteinExistence type="inferred from homology"/>
<feature type="compositionally biased region" description="Low complexity" evidence="8">
    <location>
        <begin position="215"/>
        <end position="224"/>
    </location>
</feature>
<dbReference type="InterPro" id="IPR036187">
    <property type="entry name" value="DNA_mismatch_repair_MutS_sf"/>
</dbReference>
<keyword evidence="6 7" id="KW-0234">DNA repair</keyword>
<evidence type="ECO:0000256" key="2">
    <source>
        <dbReference type="ARBA" id="ARBA00022741"/>
    </source>
</evidence>
<dbReference type="Pfam" id="PF05192">
    <property type="entry name" value="MutS_III"/>
    <property type="match status" value="1"/>
</dbReference>
<evidence type="ECO:0000256" key="3">
    <source>
        <dbReference type="ARBA" id="ARBA00022763"/>
    </source>
</evidence>
<evidence type="ECO:0000256" key="7">
    <source>
        <dbReference type="RuleBase" id="RU003756"/>
    </source>
</evidence>
<evidence type="ECO:0000259" key="9">
    <source>
        <dbReference type="PROSITE" id="PS00486"/>
    </source>
</evidence>
<evidence type="ECO:0000313" key="11">
    <source>
        <dbReference type="Proteomes" id="UP000623467"/>
    </source>
</evidence>
<dbReference type="InterPro" id="IPR016151">
    <property type="entry name" value="DNA_mismatch_repair_MutS_N"/>
</dbReference>
<dbReference type="SUPFAM" id="SSF52540">
    <property type="entry name" value="P-loop containing nucleoside triphosphate hydrolases"/>
    <property type="match status" value="1"/>
</dbReference>
<dbReference type="SUPFAM" id="SSF53150">
    <property type="entry name" value="DNA repair protein MutS, domain II"/>
    <property type="match status" value="1"/>
</dbReference>
<feature type="compositionally biased region" description="Polar residues" evidence="8">
    <location>
        <begin position="54"/>
        <end position="67"/>
    </location>
</feature>
<evidence type="ECO:0000256" key="5">
    <source>
        <dbReference type="ARBA" id="ARBA00023125"/>
    </source>
</evidence>
<dbReference type="SUPFAM" id="SSF48334">
    <property type="entry name" value="DNA repair protein MutS, domain III"/>
    <property type="match status" value="1"/>
</dbReference>
<dbReference type="Pfam" id="PF05188">
    <property type="entry name" value="MutS_II"/>
    <property type="match status" value="1"/>
</dbReference>
<evidence type="ECO:0000256" key="6">
    <source>
        <dbReference type="PIRNR" id="PIRNR037677"/>
    </source>
</evidence>
<dbReference type="GO" id="GO:0032301">
    <property type="term" value="C:MutSalpha complex"/>
    <property type="evidence" value="ECO:0007669"/>
    <property type="project" value="TreeGrafter"/>
</dbReference>
<gene>
    <name evidence="10" type="ORF">MSAN_01284600</name>
</gene>
<dbReference type="PIRSF" id="PIRSF037677">
    <property type="entry name" value="DNA_mis_repair_Msh6"/>
    <property type="match status" value="1"/>
</dbReference>
<dbReference type="InterPro" id="IPR045076">
    <property type="entry name" value="MutS"/>
</dbReference>
<dbReference type="Proteomes" id="UP000623467">
    <property type="component" value="Unassembled WGS sequence"/>
</dbReference>
<dbReference type="PANTHER" id="PTHR11361:SF148">
    <property type="entry name" value="DNA MISMATCH REPAIR PROTEIN MSH6"/>
    <property type="match status" value="1"/>
</dbReference>
<dbReference type="EMBL" id="JACAZH010000009">
    <property type="protein sequence ID" value="KAF7359420.1"/>
    <property type="molecule type" value="Genomic_DNA"/>
</dbReference>
<dbReference type="Pfam" id="PF05190">
    <property type="entry name" value="MutS_IV"/>
    <property type="match status" value="1"/>
</dbReference>
<dbReference type="Pfam" id="PF01624">
    <property type="entry name" value="MutS_I"/>
    <property type="match status" value="1"/>
</dbReference>
<dbReference type="OrthoDB" id="121051at2759"/>
<organism evidence="10 11">
    <name type="scientific">Mycena sanguinolenta</name>
    <dbReference type="NCBI Taxonomy" id="230812"/>
    <lineage>
        <taxon>Eukaryota</taxon>
        <taxon>Fungi</taxon>
        <taxon>Dikarya</taxon>
        <taxon>Basidiomycota</taxon>
        <taxon>Agaricomycotina</taxon>
        <taxon>Agaricomycetes</taxon>
        <taxon>Agaricomycetidae</taxon>
        <taxon>Agaricales</taxon>
        <taxon>Marasmiineae</taxon>
        <taxon>Mycenaceae</taxon>
        <taxon>Mycena</taxon>
    </lineage>
</organism>
<dbReference type="GO" id="GO:0006298">
    <property type="term" value="P:mismatch repair"/>
    <property type="evidence" value="ECO:0007669"/>
    <property type="project" value="InterPro"/>
</dbReference>
<accession>A0A8H6YK54</accession>
<protein>
    <recommendedName>
        <fullName evidence="6">DNA mismatch repair protein</fullName>
    </recommendedName>
</protein>
<keyword evidence="4 6" id="KW-0067">ATP-binding</keyword>
<feature type="compositionally biased region" description="Polar residues" evidence="8">
    <location>
        <begin position="125"/>
        <end position="135"/>
    </location>
</feature>
<dbReference type="PROSITE" id="PS00486">
    <property type="entry name" value="DNA_MISMATCH_REPAIR_2"/>
    <property type="match status" value="1"/>
</dbReference>
<keyword evidence="2 6" id="KW-0547">Nucleotide-binding</keyword>
<evidence type="ECO:0000256" key="1">
    <source>
        <dbReference type="ARBA" id="ARBA00006271"/>
    </source>
</evidence>
<sequence length="1310" mass="145655">MPPKSSTATPKDGPKQKSLMNFFSKAPTKPSPQLTPKEQAKEPASNASKVAVPQTPTTKHPNLTALNSSAAASTSSYGGSSSKGTPPTSDVIDIDMLSSDEETRVRVKTGKRKIVMEDSDEERMTSSVHQGSSPSEAVKKAIKKPRLSALLSDEEEDEATKEASKSFSKRLTHFKKSPAKSGRKSRSAASDDDDFIAPSDSDIETKSQKSFKSASSRSGSSRRSVVSDDDESEGEEPAKKSKSKSTAKKATSDRAAAPAAVSGSNPSFLTAAERRELEKKNEKKEAESPYAFLQDIRDVLVPLTSPRKYSPVHRCRKIKIVPTILNMIQERCTFLPRRGKISLPSRSRHVFPHPVALRLILAAVLGDQTKSLRYGLSIALISASLLMRLAFTAQILFFQKGKFLELYEDDARIGHQQFDLKLTSRVKMSMVGVPESSFNYWAAKFLGQGYKVGRVDQAETALGAEMRVKADKSKGKVAVDKNKEKIVRRELNKVYTNGTLLDPEMLTDDQAGHFISISETFEEESDSKSTFGVSVLDCSTSQFNLSTFEDDVCRTKLETLMRQLRPKELLFAKGKLSVSTTRLLKSVLPAACLWTGLRDVEGFGYDQTLMELRKLYPATDDDGMDDDDVLPSSVPEPIREMADSRSAIEALGSMIWYLRQLNIDKDILSMKNFNVYDPMKRGQGLLLDGQTLSHIEVLLNNEGTEEGSLLKLLNRAVTPFGKRLFRIWLCMPLKEIADINARLDAVEDIMNHPTFENDFMEVAKGLPDLERIVSRIHAKNCTIRDFLRVLNAFKKLSHGLSRLADTAENFESKTILGLLRSAPDVIQNIKNVQLMYQKPESEKGLFNIYELLFDVDSLIDASELVPQPGKDEVYDKIMEEIGELESELDEELAKFQKKLKCKLSWFHSGTGTKDIYLIETPVDQSVPNDWSKTHSLKNKSRWQPGSIQPKVRELKEARENRNAAIKAFRFRLFAEFDADRSIWLRAVRVFAELDCLFSLAKASTAIGEPSCRPVFVEGDSAWVDFKELRHPTLCMNANLKSFIPNDIKLGGEAPNVALLTGPNMAGKSTVMRMTGMGVIMAQLGMLVPAAEARLSPVDAILTRMGAYDNMFSNASTFKVELDECCKILRDATPKSLVILDELGRGTSTYDGMAIAGAVLHQLATHTLPLSIFATHYGSLTDDFAYHPNIRNVYMQTIVDDDKRDIVFLYKLVEGVATSSFGTHVANLAGVPIEVVERADIISKKFAEQFKQKMLDRQKHNATSQLPLAVQADFAYLFGLGTGKIEMPNDPTRCKEVLARLKKTVHCYIRP</sequence>
<comment type="caution">
    <text evidence="10">The sequence shown here is derived from an EMBL/GenBank/DDBJ whole genome shotgun (WGS) entry which is preliminary data.</text>
</comment>
<keyword evidence="5 6" id="KW-0238">DNA-binding</keyword>
<name>A0A8H6YK54_9AGAR</name>
<dbReference type="InterPro" id="IPR007696">
    <property type="entry name" value="DNA_mismatch_repair_MutS_core"/>
</dbReference>
<dbReference type="InterPro" id="IPR027417">
    <property type="entry name" value="P-loop_NTPase"/>
</dbReference>
<dbReference type="Gene3D" id="3.30.420.110">
    <property type="entry name" value="MutS, connector domain"/>
    <property type="match status" value="1"/>
</dbReference>
<feature type="region of interest" description="Disordered" evidence="8">
    <location>
        <begin position="1"/>
        <end position="268"/>
    </location>
</feature>
<dbReference type="Pfam" id="PF00488">
    <property type="entry name" value="MutS_V"/>
    <property type="match status" value="1"/>
</dbReference>
<keyword evidence="3 6" id="KW-0227">DNA damage</keyword>
<dbReference type="InterPro" id="IPR017261">
    <property type="entry name" value="DNA_mismatch_repair_MutS/MSH"/>
</dbReference>
<dbReference type="GO" id="GO:0005524">
    <property type="term" value="F:ATP binding"/>
    <property type="evidence" value="ECO:0007669"/>
    <property type="project" value="UniProtKB-UniRule"/>
</dbReference>
<dbReference type="InterPro" id="IPR036678">
    <property type="entry name" value="MutS_con_dom_sf"/>
</dbReference>
<feature type="compositionally biased region" description="Low complexity" evidence="8">
    <location>
        <begin position="68"/>
        <end position="89"/>
    </location>
</feature>
<evidence type="ECO:0000313" key="10">
    <source>
        <dbReference type="EMBL" id="KAF7359420.1"/>
    </source>
</evidence>
<dbReference type="SMART" id="SM00534">
    <property type="entry name" value="MUTSac"/>
    <property type="match status" value="1"/>
</dbReference>
<dbReference type="Gene3D" id="3.40.1170.10">
    <property type="entry name" value="DNA repair protein MutS, domain I"/>
    <property type="match status" value="1"/>
</dbReference>
<keyword evidence="11" id="KW-1185">Reference proteome</keyword>
<dbReference type="PANTHER" id="PTHR11361">
    <property type="entry name" value="DNA MISMATCH REPAIR PROTEIN MUTS FAMILY MEMBER"/>
    <property type="match status" value="1"/>
</dbReference>
<comment type="function">
    <text evidence="6 7">Component of the post-replicative DNA mismatch repair system (MMR).</text>
</comment>
<feature type="domain" description="DNA mismatch repair proteins mutS family" evidence="9">
    <location>
        <begin position="1135"/>
        <end position="1151"/>
    </location>
</feature>
<dbReference type="InterPro" id="IPR007861">
    <property type="entry name" value="DNA_mismatch_repair_MutS_clamp"/>
</dbReference>
<reference evidence="10" key="1">
    <citation type="submission" date="2020-05" db="EMBL/GenBank/DDBJ databases">
        <title>Mycena genomes resolve the evolution of fungal bioluminescence.</title>
        <authorList>
            <person name="Tsai I.J."/>
        </authorList>
    </citation>
    <scope>NUCLEOTIDE SEQUENCE</scope>
    <source>
        <strain evidence="10">160909Yilan</strain>
    </source>
</reference>
<dbReference type="InterPro" id="IPR007695">
    <property type="entry name" value="DNA_mismatch_repair_MutS-lik_N"/>
</dbReference>
<dbReference type="InterPro" id="IPR007860">
    <property type="entry name" value="DNA_mmatch_repair_MutS_con_dom"/>
</dbReference>
<dbReference type="GO" id="GO:0140664">
    <property type="term" value="F:ATP-dependent DNA damage sensor activity"/>
    <property type="evidence" value="ECO:0007669"/>
    <property type="project" value="InterPro"/>
</dbReference>
<comment type="similarity">
    <text evidence="1 6 7">Belongs to the DNA mismatch repair MutS family.</text>
</comment>
<evidence type="ECO:0000256" key="8">
    <source>
        <dbReference type="SAM" id="MobiDB-lite"/>
    </source>
</evidence>
<feature type="compositionally biased region" description="Low complexity" evidence="8">
    <location>
        <begin position="253"/>
        <end position="264"/>
    </location>
</feature>
<evidence type="ECO:0000256" key="4">
    <source>
        <dbReference type="ARBA" id="ARBA00022840"/>
    </source>
</evidence>